<keyword evidence="2" id="KW-1185">Reference proteome</keyword>
<comment type="caution">
    <text evidence="1">The sequence shown here is derived from an EMBL/GenBank/DDBJ whole genome shotgun (WGS) entry which is preliminary data.</text>
</comment>
<organism evidence="1 2">
    <name type="scientific">Nocardia nova</name>
    <dbReference type="NCBI Taxonomy" id="37330"/>
    <lineage>
        <taxon>Bacteria</taxon>
        <taxon>Bacillati</taxon>
        <taxon>Actinomycetota</taxon>
        <taxon>Actinomycetes</taxon>
        <taxon>Mycobacteriales</taxon>
        <taxon>Nocardiaceae</taxon>
        <taxon>Nocardia</taxon>
    </lineage>
</organism>
<accession>A0A2S6AED1</accession>
<protein>
    <submittedName>
        <fullName evidence="1">Uncharacterized protein</fullName>
    </submittedName>
</protein>
<evidence type="ECO:0000313" key="1">
    <source>
        <dbReference type="EMBL" id="PPJ32790.1"/>
    </source>
</evidence>
<reference evidence="1 2" key="1">
    <citation type="submission" date="2018-02" db="EMBL/GenBank/DDBJ databases">
        <title>8 Nocardia nova and 1 Nocardia cyriacigeorgica strain used for evolution to TMP-SMX.</title>
        <authorList>
            <person name="Mehta H."/>
            <person name="Weng J."/>
            <person name="Shamoo Y."/>
        </authorList>
    </citation>
    <scope>NUCLEOTIDE SEQUENCE [LARGE SCALE GENOMIC DNA]</scope>
    <source>
        <strain evidence="1 2">BAA2227</strain>
    </source>
</reference>
<dbReference type="Proteomes" id="UP000238356">
    <property type="component" value="Unassembled WGS sequence"/>
</dbReference>
<dbReference type="AlphaFoldDB" id="A0A2S6AED1"/>
<gene>
    <name evidence="1" type="ORF">C5F51_00085</name>
</gene>
<sequence>MGRMAFRKSTIQKQLAEKLVEFAPPGEQMQLAFQAITGPSPWVDDLPYVRFAMLFVRKYYFVVLTNTSVVIVEANKWTGRPANLVCAEHFSTAMFTEMKINPLWSKVYYRMPHTGAPERLNVHRRWREELDALVSRLPQLANLAA</sequence>
<name>A0A2S6AED1_9NOCA</name>
<dbReference type="EMBL" id="PSZD01000001">
    <property type="protein sequence ID" value="PPJ32790.1"/>
    <property type="molecule type" value="Genomic_DNA"/>
</dbReference>
<proteinExistence type="predicted"/>
<evidence type="ECO:0000313" key="2">
    <source>
        <dbReference type="Proteomes" id="UP000238356"/>
    </source>
</evidence>